<feature type="transmembrane region" description="Helical" evidence="2">
    <location>
        <begin position="87"/>
        <end position="111"/>
    </location>
</feature>
<evidence type="ECO:0000256" key="2">
    <source>
        <dbReference type="SAM" id="Phobius"/>
    </source>
</evidence>
<name>A2EKS0_TRIV3</name>
<dbReference type="Proteomes" id="UP000001542">
    <property type="component" value="Unassembled WGS sequence"/>
</dbReference>
<feature type="transmembrane region" description="Helical" evidence="2">
    <location>
        <begin position="293"/>
        <end position="311"/>
    </location>
</feature>
<dbReference type="EMBL" id="DS113416">
    <property type="protein sequence ID" value="EAY06717.1"/>
    <property type="molecule type" value="Genomic_DNA"/>
</dbReference>
<evidence type="ECO:0008006" key="5">
    <source>
        <dbReference type="Google" id="ProtNLM"/>
    </source>
</evidence>
<protein>
    <recommendedName>
        <fullName evidence="5">EamA domain-containing protein</fullName>
    </recommendedName>
</protein>
<reference evidence="3" key="1">
    <citation type="submission" date="2006-10" db="EMBL/GenBank/DDBJ databases">
        <authorList>
            <person name="Amadeo P."/>
            <person name="Zhao Q."/>
            <person name="Wortman J."/>
            <person name="Fraser-Liggett C."/>
            <person name="Carlton J."/>
        </authorList>
    </citation>
    <scope>NUCLEOTIDE SEQUENCE</scope>
    <source>
        <strain evidence="3">G3</strain>
    </source>
</reference>
<dbReference type="RefSeq" id="XP_001318940.1">
    <property type="nucleotide sequence ID" value="XM_001318905.1"/>
</dbReference>
<dbReference type="eggNOG" id="KOG3912">
    <property type="taxonomic scope" value="Eukaryota"/>
</dbReference>
<evidence type="ECO:0000313" key="4">
    <source>
        <dbReference type="Proteomes" id="UP000001542"/>
    </source>
</evidence>
<dbReference type="GO" id="GO:0016020">
    <property type="term" value="C:membrane"/>
    <property type="evidence" value="ECO:0000318"/>
    <property type="project" value="GO_Central"/>
</dbReference>
<evidence type="ECO:0000313" key="3">
    <source>
        <dbReference type="EMBL" id="EAY06717.1"/>
    </source>
</evidence>
<keyword evidence="2" id="KW-1133">Transmembrane helix</keyword>
<feature type="region of interest" description="Disordered" evidence="1">
    <location>
        <begin position="362"/>
        <end position="381"/>
    </location>
</feature>
<keyword evidence="4" id="KW-1185">Reference proteome</keyword>
<feature type="transmembrane region" description="Helical" evidence="2">
    <location>
        <begin position="146"/>
        <end position="165"/>
    </location>
</feature>
<feature type="transmembrane region" description="Helical" evidence="2">
    <location>
        <begin position="55"/>
        <end position="75"/>
    </location>
</feature>
<dbReference type="PANTHER" id="PTHR13146">
    <property type="match status" value="1"/>
</dbReference>
<dbReference type="KEGG" id="tva:4764599"/>
<keyword evidence="2" id="KW-0812">Transmembrane</keyword>
<feature type="compositionally biased region" description="Acidic residues" evidence="1">
    <location>
        <begin position="362"/>
        <end position="373"/>
    </location>
</feature>
<dbReference type="InParanoid" id="A2EKS0"/>
<dbReference type="AlphaFoldDB" id="A2EKS0"/>
<reference evidence="3" key="2">
    <citation type="journal article" date="2007" name="Science">
        <title>Draft genome sequence of the sexually transmitted pathogen Trichomonas vaginalis.</title>
        <authorList>
            <person name="Carlton J.M."/>
            <person name="Hirt R.P."/>
            <person name="Silva J.C."/>
            <person name="Delcher A.L."/>
            <person name="Schatz M."/>
            <person name="Zhao Q."/>
            <person name="Wortman J.R."/>
            <person name="Bidwell S.L."/>
            <person name="Alsmark U.C.M."/>
            <person name="Besteiro S."/>
            <person name="Sicheritz-Ponten T."/>
            <person name="Noel C.J."/>
            <person name="Dacks J.B."/>
            <person name="Foster P.G."/>
            <person name="Simillion C."/>
            <person name="Van de Peer Y."/>
            <person name="Miranda-Saavedra D."/>
            <person name="Barton G.J."/>
            <person name="Westrop G.D."/>
            <person name="Mueller S."/>
            <person name="Dessi D."/>
            <person name="Fiori P.L."/>
            <person name="Ren Q."/>
            <person name="Paulsen I."/>
            <person name="Zhang H."/>
            <person name="Bastida-Corcuera F.D."/>
            <person name="Simoes-Barbosa A."/>
            <person name="Brown M.T."/>
            <person name="Hayes R.D."/>
            <person name="Mukherjee M."/>
            <person name="Okumura C.Y."/>
            <person name="Schneider R."/>
            <person name="Smith A.J."/>
            <person name="Vanacova S."/>
            <person name="Villalvazo M."/>
            <person name="Haas B.J."/>
            <person name="Pertea M."/>
            <person name="Feldblyum T.V."/>
            <person name="Utterback T.R."/>
            <person name="Shu C.L."/>
            <person name="Osoegawa K."/>
            <person name="de Jong P.J."/>
            <person name="Hrdy I."/>
            <person name="Horvathova L."/>
            <person name="Zubacova Z."/>
            <person name="Dolezal P."/>
            <person name="Malik S.B."/>
            <person name="Logsdon J.M. Jr."/>
            <person name="Henze K."/>
            <person name="Gupta A."/>
            <person name="Wang C.C."/>
            <person name="Dunne R.L."/>
            <person name="Upcroft J.A."/>
            <person name="Upcroft P."/>
            <person name="White O."/>
            <person name="Salzberg S.L."/>
            <person name="Tang P."/>
            <person name="Chiu C.-H."/>
            <person name="Lee Y.-S."/>
            <person name="Embley T.M."/>
            <person name="Coombs G.H."/>
            <person name="Mottram J.C."/>
            <person name="Tachezy J."/>
            <person name="Fraser-Liggett C.M."/>
            <person name="Johnson P.J."/>
        </authorList>
    </citation>
    <scope>NUCLEOTIDE SEQUENCE [LARGE SCALE GENOMIC DNA]</scope>
    <source>
        <strain evidence="3">G3</strain>
    </source>
</reference>
<accession>A2EKS0</accession>
<dbReference type="VEuPathDB" id="TrichDB:TVAG_310040"/>
<dbReference type="OrthoDB" id="29773at2759"/>
<feature type="transmembrane region" description="Helical" evidence="2">
    <location>
        <begin position="12"/>
        <end position="35"/>
    </location>
</feature>
<feature type="transmembrane region" description="Helical" evidence="2">
    <location>
        <begin position="323"/>
        <end position="342"/>
    </location>
</feature>
<dbReference type="STRING" id="5722.A2EKS0"/>
<sequence>MNEENAIPDTKLVSILITTIFIVASALYPVLANALLLGSFKWKNGLTLPFQKPWLITWGVFSGYVLCSIPLLFTTKCFKNDKTVTWHLFRACALPACCMVVSTVFQIYSLIYLSPSVWKSVQFFGLIFTTLITSGSEQSHSILLEWTALLIIFIGVMLSGTSALFADRYQDNDPSDTLYAIIFMLFAELIKAGQTKIEEIMLHEILTSSYVIMVCEGAWGWFLTTCVGLPFVHISTPTSPILVYENTYESLQMFGMSSNLPIMFVFIAVIVGIYGYIGVIVISHLSARKRNEFESISPIVVWIFSICAHYLTNNTNVGESAKLFSIPQVCGFIISIIGVAIYDQKIQLPWIIYEQVPDENELSDVPSENEETATDVTLKTL</sequence>
<dbReference type="PANTHER" id="PTHR13146:SF7">
    <property type="entry name" value="INTEGRAL MEMBRANE PROTEIN DUF6 DOMAIN CONTAINING PROTEIN"/>
    <property type="match status" value="1"/>
</dbReference>
<proteinExistence type="predicted"/>
<organism evidence="3 4">
    <name type="scientific">Trichomonas vaginalis (strain ATCC PRA-98 / G3)</name>
    <dbReference type="NCBI Taxonomy" id="412133"/>
    <lineage>
        <taxon>Eukaryota</taxon>
        <taxon>Metamonada</taxon>
        <taxon>Parabasalia</taxon>
        <taxon>Trichomonadida</taxon>
        <taxon>Trichomonadidae</taxon>
        <taxon>Trichomonas</taxon>
    </lineage>
</organism>
<gene>
    <name evidence="3" type="ORF">TVAG_310040</name>
</gene>
<dbReference type="VEuPathDB" id="TrichDB:TVAGG3_0865410"/>
<feature type="transmembrane region" description="Helical" evidence="2">
    <location>
        <begin position="260"/>
        <end position="281"/>
    </location>
</feature>
<feature type="transmembrane region" description="Helical" evidence="2">
    <location>
        <begin position="205"/>
        <end position="232"/>
    </location>
</feature>
<keyword evidence="2" id="KW-0472">Membrane</keyword>
<evidence type="ECO:0000256" key="1">
    <source>
        <dbReference type="SAM" id="MobiDB-lite"/>
    </source>
</evidence>